<dbReference type="InterPro" id="IPR012674">
    <property type="entry name" value="Calycin"/>
</dbReference>
<dbReference type="PANTHER" id="PTHR11967:SF2">
    <property type="entry name" value="ALPHA-1-ACID GLYCOPROTEIN 1"/>
    <property type="match status" value="1"/>
</dbReference>
<keyword evidence="2" id="KW-0964">Secreted</keyword>
<keyword evidence="3" id="KW-0732">Signal</keyword>
<dbReference type="SUPFAM" id="SSF50814">
    <property type="entry name" value="Lipocalins"/>
    <property type="match status" value="1"/>
</dbReference>
<feature type="compositionally biased region" description="Polar residues" evidence="5">
    <location>
        <begin position="208"/>
        <end position="219"/>
    </location>
</feature>
<dbReference type="Pfam" id="PF11032">
    <property type="entry name" value="ApoM"/>
    <property type="match status" value="1"/>
</dbReference>
<sequence>MLWLAGCGPKCIKLEINVDLKCNMFAVYGFALLCWVSVSHAAPPACEKLLRPLEQLDFQHLEGRWAMVAGSVSDPAHLEKFKSRDSASITFANTSDSSEITFMRVFGFDDSCRYSNSNITLQGSSFTFEDFNITVTVLYTSCSDCAVMRFDKSKQIRRLYLFSRRRAVGQEEMEEFGAQAACLNVSEPILMDPSKELCPEKVSHDPAAQTTENTEGQNA</sequence>
<reference evidence="6" key="1">
    <citation type="submission" date="2025-08" db="UniProtKB">
        <authorList>
            <consortium name="Ensembl"/>
        </authorList>
    </citation>
    <scope>IDENTIFICATION</scope>
</reference>
<proteinExistence type="predicted"/>
<feature type="region of interest" description="Disordered" evidence="5">
    <location>
        <begin position="196"/>
        <end position="219"/>
    </location>
</feature>
<evidence type="ECO:0000313" key="7">
    <source>
        <dbReference type="Proteomes" id="UP000261340"/>
    </source>
</evidence>
<dbReference type="AlphaFoldDB" id="A0A3Q0R543"/>
<keyword evidence="4" id="KW-0325">Glycoprotein</keyword>
<name>A0A3Q0R543_AMPCI</name>
<dbReference type="Ensembl" id="ENSACIT00000005260.1">
    <property type="protein sequence ID" value="ENSACIP00000005098.1"/>
    <property type="gene ID" value="ENSACIG00000004027.1"/>
</dbReference>
<evidence type="ECO:0000256" key="5">
    <source>
        <dbReference type="SAM" id="MobiDB-lite"/>
    </source>
</evidence>
<accession>A0A3Q0R543</accession>
<reference evidence="6" key="2">
    <citation type="submission" date="2025-09" db="UniProtKB">
        <authorList>
            <consortium name="Ensembl"/>
        </authorList>
    </citation>
    <scope>IDENTIFICATION</scope>
</reference>
<evidence type="ECO:0000256" key="1">
    <source>
        <dbReference type="ARBA" id="ARBA00004613"/>
    </source>
</evidence>
<dbReference type="Gene3D" id="2.40.128.20">
    <property type="match status" value="1"/>
</dbReference>
<dbReference type="Proteomes" id="UP000261340">
    <property type="component" value="Unplaced"/>
</dbReference>
<keyword evidence="7" id="KW-1185">Reference proteome</keyword>
<dbReference type="InterPro" id="IPR022734">
    <property type="entry name" value="ApoM"/>
</dbReference>
<dbReference type="GO" id="GO:0005576">
    <property type="term" value="C:extracellular region"/>
    <property type="evidence" value="ECO:0007669"/>
    <property type="project" value="UniProtKB-SubCell"/>
</dbReference>
<evidence type="ECO:0000256" key="4">
    <source>
        <dbReference type="ARBA" id="ARBA00023180"/>
    </source>
</evidence>
<comment type="subcellular location">
    <subcellularLocation>
        <location evidence="1">Secreted</location>
    </subcellularLocation>
</comment>
<organism evidence="6 7">
    <name type="scientific">Amphilophus citrinellus</name>
    <name type="common">Midas cichlid</name>
    <name type="synonym">Cichlasoma citrinellum</name>
    <dbReference type="NCBI Taxonomy" id="61819"/>
    <lineage>
        <taxon>Eukaryota</taxon>
        <taxon>Metazoa</taxon>
        <taxon>Chordata</taxon>
        <taxon>Craniata</taxon>
        <taxon>Vertebrata</taxon>
        <taxon>Euteleostomi</taxon>
        <taxon>Actinopterygii</taxon>
        <taxon>Neopterygii</taxon>
        <taxon>Teleostei</taxon>
        <taxon>Neoteleostei</taxon>
        <taxon>Acanthomorphata</taxon>
        <taxon>Ovalentaria</taxon>
        <taxon>Cichlomorphae</taxon>
        <taxon>Cichliformes</taxon>
        <taxon>Cichlidae</taxon>
        <taxon>New World cichlids</taxon>
        <taxon>Cichlasomatinae</taxon>
        <taxon>Heroini</taxon>
        <taxon>Amphilophus</taxon>
    </lineage>
</organism>
<dbReference type="OMA" id="AQTECLK"/>
<evidence type="ECO:0000313" key="6">
    <source>
        <dbReference type="Ensembl" id="ENSACIP00000005098.1"/>
    </source>
</evidence>
<dbReference type="GeneTree" id="ENSGT00940000166223"/>
<evidence type="ECO:0000256" key="2">
    <source>
        <dbReference type="ARBA" id="ARBA00022525"/>
    </source>
</evidence>
<evidence type="ECO:0000256" key="3">
    <source>
        <dbReference type="ARBA" id="ARBA00022729"/>
    </source>
</evidence>
<protein>
    <submittedName>
        <fullName evidence="6">Uncharacterized protein</fullName>
    </submittedName>
</protein>
<dbReference type="PANTHER" id="PTHR11967">
    <property type="entry name" value="ALPHA-1-ACID GLYCOPROTEIN"/>
    <property type="match status" value="1"/>
</dbReference>